<evidence type="ECO:0000259" key="2">
    <source>
        <dbReference type="Pfam" id="PF00534"/>
    </source>
</evidence>
<dbReference type="InterPro" id="IPR001296">
    <property type="entry name" value="Glyco_trans_1"/>
</dbReference>
<keyword evidence="4" id="KW-1185">Reference proteome</keyword>
<dbReference type="Gene3D" id="3.40.50.2000">
    <property type="entry name" value="Glycogen Phosphorylase B"/>
    <property type="match status" value="2"/>
</dbReference>
<evidence type="ECO:0000313" key="4">
    <source>
        <dbReference type="Proteomes" id="UP001500621"/>
    </source>
</evidence>
<dbReference type="EMBL" id="BAABIM010000001">
    <property type="protein sequence ID" value="GAA4672929.1"/>
    <property type="molecule type" value="Genomic_DNA"/>
</dbReference>
<keyword evidence="1" id="KW-0808">Transferase</keyword>
<feature type="domain" description="Glycosyl transferase family 1" evidence="2">
    <location>
        <begin position="58"/>
        <end position="205"/>
    </location>
</feature>
<accession>A0ABP8VXG4</accession>
<dbReference type="Proteomes" id="UP001500621">
    <property type="component" value="Unassembled WGS sequence"/>
</dbReference>
<dbReference type="PANTHER" id="PTHR46401">
    <property type="entry name" value="GLYCOSYLTRANSFERASE WBBK-RELATED"/>
    <property type="match status" value="1"/>
</dbReference>
<proteinExistence type="predicted"/>
<dbReference type="PANTHER" id="PTHR46401:SF2">
    <property type="entry name" value="GLYCOSYLTRANSFERASE WBBK-RELATED"/>
    <property type="match status" value="1"/>
</dbReference>
<evidence type="ECO:0000313" key="3">
    <source>
        <dbReference type="EMBL" id="GAA4672929.1"/>
    </source>
</evidence>
<dbReference type="Pfam" id="PF00534">
    <property type="entry name" value="Glycos_transf_1"/>
    <property type="match status" value="1"/>
</dbReference>
<organism evidence="3 4">
    <name type="scientific">Nocardioides nanhaiensis</name>
    <dbReference type="NCBI Taxonomy" id="1476871"/>
    <lineage>
        <taxon>Bacteria</taxon>
        <taxon>Bacillati</taxon>
        <taxon>Actinomycetota</taxon>
        <taxon>Actinomycetes</taxon>
        <taxon>Propionibacteriales</taxon>
        <taxon>Nocardioidaceae</taxon>
        <taxon>Nocardioides</taxon>
    </lineage>
</organism>
<comment type="caution">
    <text evidence="3">The sequence shown here is derived from an EMBL/GenBank/DDBJ whole genome shotgun (WGS) entry which is preliminary data.</text>
</comment>
<gene>
    <name evidence="3" type="ORF">GCM10023226_07350</name>
</gene>
<reference evidence="4" key="1">
    <citation type="journal article" date="2019" name="Int. J. Syst. Evol. Microbiol.">
        <title>The Global Catalogue of Microorganisms (GCM) 10K type strain sequencing project: providing services to taxonomists for standard genome sequencing and annotation.</title>
        <authorList>
            <consortium name="The Broad Institute Genomics Platform"/>
            <consortium name="The Broad Institute Genome Sequencing Center for Infectious Disease"/>
            <person name="Wu L."/>
            <person name="Ma J."/>
        </authorList>
    </citation>
    <scope>NUCLEOTIDE SEQUENCE [LARGE SCALE GENOMIC DNA]</scope>
    <source>
        <strain evidence="4">JCM 18127</strain>
    </source>
</reference>
<dbReference type="SUPFAM" id="SSF53756">
    <property type="entry name" value="UDP-Glycosyltransferase/glycogen phosphorylase"/>
    <property type="match status" value="1"/>
</dbReference>
<protein>
    <recommendedName>
        <fullName evidence="2">Glycosyl transferase family 1 domain-containing protein</fullName>
    </recommendedName>
</protein>
<dbReference type="CDD" id="cd03809">
    <property type="entry name" value="GT4_MtfB-like"/>
    <property type="match status" value="1"/>
</dbReference>
<sequence length="236" mass="25757">MVSNKIITVSESSARDLSEVFEVPSENITTIPHGIDHGRFHPISEGDPDVTLELQLPAEFALYVGNLDPRKNLVRLCDAFSRPSLQESRLVIAGRPAWDAQPILDKIHDSPNVTYLGPVPEELLSPLLRAAQCFVFPSLYEGFGFPVLEAMACAAPVITTHRGSLKDVAADAAMIVDPDDPDSIADGVAAVLSSSELKYDLIAKGIQNANRFDWQTSARHHAQLFKEVVNGAHTHR</sequence>
<name>A0ABP8VXG4_9ACTN</name>
<evidence type="ECO:0000256" key="1">
    <source>
        <dbReference type="ARBA" id="ARBA00022679"/>
    </source>
</evidence>